<gene>
    <name evidence="1" type="ORF">S06H3_28646</name>
</gene>
<sequence>SNIIIELLKRKLIKCLSPNEKRHRFYKITPKGQDVLKGVREVE</sequence>
<dbReference type="SUPFAM" id="SSF46785">
    <property type="entry name" value="Winged helix' DNA-binding domain"/>
    <property type="match status" value="1"/>
</dbReference>
<evidence type="ECO:0000313" key="1">
    <source>
        <dbReference type="EMBL" id="GAI30352.1"/>
    </source>
</evidence>
<accession>X1MFC0</accession>
<dbReference type="EMBL" id="BARV01016735">
    <property type="protein sequence ID" value="GAI30352.1"/>
    <property type="molecule type" value="Genomic_DNA"/>
</dbReference>
<evidence type="ECO:0008006" key="2">
    <source>
        <dbReference type="Google" id="ProtNLM"/>
    </source>
</evidence>
<comment type="caution">
    <text evidence="1">The sequence shown here is derived from an EMBL/GenBank/DDBJ whole genome shotgun (WGS) entry which is preliminary data.</text>
</comment>
<name>X1MFC0_9ZZZZ</name>
<dbReference type="InterPro" id="IPR036390">
    <property type="entry name" value="WH_DNA-bd_sf"/>
</dbReference>
<feature type="non-terminal residue" evidence="1">
    <location>
        <position position="1"/>
    </location>
</feature>
<dbReference type="AlphaFoldDB" id="X1MFC0"/>
<dbReference type="Gene3D" id="1.10.10.10">
    <property type="entry name" value="Winged helix-like DNA-binding domain superfamily/Winged helix DNA-binding domain"/>
    <property type="match status" value="1"/>
</dbReference>
<protein>
    <recommendedName>
        <fullName evidence="2">ArnR1-like winged helix-turn-helix domain-containing protein</fullName>
    </recommendedName>
</protein>
<reference evidence="1" key="1">
    <citation type="journal article" date="2014" name="Front. Microbiol.">
        <title>High frequency of phylogenetically diverse reductive dehalogenase-homologous genes in deep subseafloor sedimentary metagenomes.</title>
        <authorList>
            <person name="Kawai M."/>
            <person name="Futagami T."/>
            <person name="Toyoda A."/>
            <person name="Takaki Y."/>
            <person name="Nishi S."/>
            <person name="Hori S."/>
            <person name="Arai W."/>
            <person name="Tsubouchi T."/>
            <person name="Morono Y."/>
            <person name="Uchiyama I."/>
            <person name="Ito T."/>
            <person name="Fujiyama A."/>
            <person name="Inagaki F."/>
            <person name="Takami H."/>
        </authorList>
    </citation>
    <scope>NUCLEOTIDE SEQUENCE</scope>
    <source>
        <strain evidence="1">Expedition CK06-06</strain>
    </source>
</reference>
<organism evidence="1">
    <name type="scientific">marine sediment metagenome</name>
    <dbReference type="NCBI Taxonomy" id="412755"/>
    <lineage>
        <taxon>unclassified sequences</taxon>
        <taxon>metagenomes</taxon>
        <taxon>ecological metagenomes</taxon>
    </lineage>
</organism>
<dbReference type="InterPro" id="IPR036388">
    <property type="entry name" value="WH-like_DNA-bd_sf"/>
</dbReference>
<proteinExistence type="predicted"/>